<dbReference type="KEGG" id="wfu:AXE80_02150"/>
<dbReference type="AlphaFoldDB" id="A0A1B1Y352"/>
<evidence type="ECO:0000259" key="9">
    <source>
        <dbReference type="PROSITE" id="PS51471"/>
    </source>
</evidence>
<dbReference type="GO" id="GO:0051213">
    <property type="term" value="F:dioxygenase activity"/>
    <property type="evidence" value="ECO:0007669"/>
    <property type="project" value="UniProtKB-KW"/>
</dbReference>
<dbReference type="GO" id="GO:0032259">
    <property type="term" value="P:methylation"/>
    <property type="evidence" value="ECO:0007669"/>
    <property type="project" value="UniProtKB-KW"/>
</dbReference>
<keyword evidence="10" id="KW-0808">Transferase</keyword>
<dbReference type="InterPro" id="IPR005123">
    <property type="entry name" value="Oxoglu/Fe-dep_dioxygenase_dom"/>
</dbReference>
<dbReference type="OrthoDB" id="190276at2"/>
<dbReference type="EMBL" id="CP014224">
    <property type="protein sequence ID" value="ANW95159.1"/>
    <property type="molecule type" value="Genomic_DNA"/>
</dbReference>
<dbReference type="GO" id="GO:0016705">
    <property type="term" value="F:oxidoreductase activity, acting on paired donors, with incorporation or reduction of molecular oxygen"/>
    <property type="evidence" value="ECO:0007669"/>
    <property type="project" value="UniProtKB-ARBA"/>
</dbReference>
<keyword evidence="10" id="KW-0489">Methyltransferase</keyword>
<gene>
    <name evidence="10" type="ORF">AXE80_02150</name>
</gene>
<protein>
    <submittedName>
        <fullName evidence="10">DNA methylase</fullName>
    </submittedName>
</protein>
<dbReference type="GO" id="GO:0006307">
    <property type="term" value="P:DNA alkylation repair"/>
    <property type="evidence" value="ECO:0007669"/>
    <property type="project" value="InterPro"/>
</dbReference>
<dbReference type="FunFam" id="2.60.120.590:FF:000004">
    <property type="entry name" value="DNA oxidative demethylase ALKBH2"/>
    <property type="match status" value="1"/>
</dbReference>
<keyword evidence="4" id="KW-0460">Magnesium</keyword>
<name>A0A1B1Y352_9FLAO</name>
<evidence type="ECO:0000256" key="8">
    <source>
        <dbReference type="ARBA" id="ARBA00023204"/>
    </source>
</evidence>
<comment type="cofactor">
    <cofactor evidence="1">
        <name>Fe(2+)</name>
        <dbReference type="ChEBI" id="CHEBI:29033"/>
    </cofactor>
</comment>
<keyword evidence="11" id="KW-1185">Reference proteome</keyword>
<dbReference type="InterPro" id="IPR037151">
    <property type="entry name" value="AlkB-like_sf"/>
</dbReference>
<dbReference type="GO" id="GO:0140097">
    <property type="term" value="F:catalytic activity, acting on DNA"/>
    <property type="evidence" value="ECO:0007669"/>
    <property type="project" value="UniProtKB-ARBA"/>
</dbReference>
<keyword evidence="8" id="KW-0234">DNA repair</keyword>
<dbReference type="RefSeq" id="WP_068824264.1">
    <property type="nucleotide sequence ID" value="NZ_CP014224.1"/>
</dbReference>
<organism evidence="10 11">
    <name type="scientific">Wenyingzhuangia fucanilytica</name>
    <dbReference type="NCBI Taxonomy" id="1790137"/>
    <lineage>
        <taxon>Bacteria</taxon>
        <taxon>Pseudomonadati</taxon>
        <taxon>Bacteroidota</taxon>
        <taxon>Flavobacteriia</taxon>
        <taxon>Flavobacteriales</taxon>
        <taxon>Flavobacteriaceae</taxon>
        <taxon>Wenyingzhuangia</taxon>
    </lineage>
</organism>
<dbReference type="Proteomes" id="UP000092967">
    <property type="component" value="Chromosome"/>
</dbReference>
<dbReference type="Pfam" id="PF13532">
    <property type="entry name" value="2OG-FeII_Oxy_2"/>
    <property type="match status" value="1"/>
</dbReference>
<keyword evidence="2" id="KW-0479">Metal-binding</keyword>
<evidence type="ECO:0000256" key="3">
    <source>
        <dbReference type="ARBA" id="ARBA00022763"/>
    </source>
</evidence>
<evidence type="ECO:0000256" key="7">
    <source>
        <dbReference type="ARBA" id="ARBA00023004"/>
    </source>
</evidence>
<evidence type="ECO:0000256" key="4">
    <source>
        <dbReference type="ARBA" id="ARBA00022842"/>
    </source>
</evidence>
<keyword evidence="5" id="KW-0223">Dioxygenase</keyword>
<proteinExistence type="predicted"/>
<dbReference type="GO" id="GO:0046872">
    <property type="term" value="F:metal ion binding"/>
    <property type="evidence" value="ECO:0007669"/>
    <property type="project" value="UniProtKB-KW"/>
</dbReference>
<sequence length="199" mass="22819">MDLFNPTPTNLLPFDGEVFYYPNIINLASAQKYFQDLLDNIDWKNDEAIVFGKHIITDRKVALYGDTDFLYKYSNTTKKALPWTKELLNLKKLAEEKCDISFNACLLNLYHNGHESMGWHSDNEKTLGNQPVIASISLGADRKFSFKHKITKQTISLVLEKGSLLIMKGDTQTNWLHKLPPSTIIKSPRINLTFRNIVN</sequence>
<evidence type="ECO:0000313" key="10">
    <source>
        <dbReference type="EMBL" id="ANW95159.1"/>
    </source>
</evidence>
<dbReference type="InterPro" id="IPR032854">
    <property type="entry name" value="ALKBH3"/>
</dbReference>
<reference evidence="10 11" key="1">
    <citation type="submission" date="2016-02" db="EMBL/GenBank/DDBJ databases">
        <authorList>
            <person name="Wen L."/>
            <person name="He K."/>
            <person name="Yang H."/>
        </authorList>
    </citation>
    <scope>NUCLEOTIDE SEQUENCE [LARGE SCALE GENOMIC DNA]</scope>
    <source>
        <strain evidence="10 11">CZ1127</strain>
    </source>
</reference>
<dbReference type="InterPro" id="IPR027450">
    <property type="entry name" value="AlkB-like"/>
</dbReference>
<dbReference type="PANTHER" id="PTHR31212:SF4">
    <property type="entry name" value="ALPHA-KETOGLUTARATE-DEPENDENT DIOXYGENASE ALKB HOMOLOG 3"/>
    <property type="match status" value="1"/>
</dbReference>
<keyword evidence="6" id="KW-0560">Oxidoreductase</keyword>
<evidence type="ECO:0000256" key="5">
    <source>
        <dbReference type="ARBA" id="ARBA00022964"/>
    </source>
</evidence>
<evidence type="ECO:0000256" key="6">
    <source>
        <dbReference type="ARBA" id="ARBA00023002"/>
    </source>
</evidence>
<evidence type="ECO:0000256" key="1">
    <source>
        <dbReference type="ARBA" id="ARBA00001954"/>
    </source>
</evidence>
<dbReference type="Gene3D" id="2.60.120.590">
    <property type="entry name" value="Alpha-ketoglutarate-dependent dioxygenase AlkB-like"/>
    <property type="match status" value="1"/>
</dbReference>
<accession>A0A1B1Y352</accession>
<dbReference type="SUPFAM" id="SSF51197">
    <property type="entry name" value="Clavaminate synthase-like"/>
    <property type="match status" value="1"/>
</dbReference>
<dbReference type="GO" id="GO:0008168">
    <property type="term" value="F:methyltransferase activity"/>
    <property type="evidence" value="ECO:0007669"/>
    <property type="project" value="UniProtKB-KW"/>
</dbReference>
<keyword evidence="3" id="KW-0227">DNA damage</keyword>
<dbReference type="PROSITE" id="PS51471">
    <property type="entry name" value="FE2OG_OXY"/>
    <property type="match status" value="1"/>
</dbReference>
<evidence type="ECO:0000256" key="2">
    <source>
        <dbReference type="ARBA" id="ARBA00022723"/>
    </source>
</evidence>
<feature type="domain" description="Fe2OG dioxygenase" evidence="9">
    <location>
        <begin position="101"/>
        <end position="198"/>
    </location>
</feature>
<dbReference type="GO" id="GO:0032451">
    <property type="term" value="F:demethylase activity"/>
    <property type="evidence" value="ECO:0007669"/>
    <property type="project" value="UniProtKB-ARBA"/>
</dbReference>
<keyword evidence="7" id="KW-0408">Iron</keyword>
<dbReference type="STRING" id="1790137.AXE80_02150"/>
<dbReference type="GO" id="GO:0016787">
    <property type="term" value="F:hydrolase activity"/>
    <property type="evidence" value="ECO:0007669"/>
    <property type="project" value="UniProtKB-ARBA"/>
</dbReference>
<evidence type="ECO:0000313" key="11">
    <source>
        <dbReference type="Proteomes" id="UP000092967"/>
    </source>
</evidence>
<dbReference type="PANTHER" id="PTHR31212">
    <property type="entry name" value="ALPHA-KETOGLUTARATE-DEPENDENT DIOXYGENASE ALKB HOMOLOG 3"/>
    <property type="match status" value="1"/>
</dbReference>